<gene>
    <name evidence="2" type="ORF">WS70_25815</name>
</gene>
<keyword evidence="1" id="KW-0812">Transmembrane</keyword>
<proteinExistence type="predicted"/>
<keyword evidence="3" id="KW-1185">Reference proteome</keyword>
<dbReference type="KEGG" id="buu:WS70_25815"/>
<reference evidence="2 3" key="1">
    <citation type="submission" date="2015-12" db="EMBL/GenBank/DDBJ databases">
        <title>Diversity of Burkholderia near neighbor genomes.</title>
        <authorList>
            <person name="Sahl J."/>
            <person name="Wagner D."/>
            <person name="Keim P."/>
        </authorList>
    </citation>
    <scope>NUCLEOTIDE SEQUENCE [LARGE SCALE GENOMIC DNA]</scope>
    <source>
        <strain evidence="2 3">BDU6</strain>
    </source>
</reference>
<dbReference type="AlphaFoldDB" id="A0A1B4FN83"/>
<dbReference type="RefSeq" id="WP_059598235.1">
    <property type="nucleotide sequence ID" value="NZ_CP013387.1"/>
</dbReference>
<evidence type="ECO:0000313" key="2">
    <source>
        <dbReference type="EMBL" id="AOJ05134.1"/>
    </source>
</evidence>
<feature type="transmembrane region" description="Helical" evidence="1">
    <location>
        <begin position="12"/>
        <end position="33"/>
    </location>
</feature>
<keyword evidence="1" id="KW-0472">Membrane</keyword>
<protein>
    <submittedName>
        <fullName evidence="2">Uncharacterized protein</fullName>
    </submittedName>
</protein>
<keyword evidence="1" id="KW-1133">Transmembrane helix</keyword>
<feature type="transmembrane region" description="Helical" evidence="1">
    <location>
        <begin position="39"/>
        <end position="72"/>
    </location>
</feature>
<evidence type="ECO:0000256" key="1">
    <source>
        <dbReference type="SAM" id="Phobius"/>
    </source>
</evidence>
<dbReference type="Proteomes" id="UP000062519">
    <property type="component" value="Chromosome 2"/>
</dbReference>
<dbReference type="EMBL" id="CP013387">
    <property type="protein sequence ID" value="AOJ05134.1"/>
    <property type="molecule type" value="Genomic_DNA"/>
</dbReference>
<name>A0A1B4FN83_9BURK</name>
<sequence length="80" mass="8524">MNIQSIAEGITYAVIAIAGVALAVWLFIELPWWSVPIVFGIVAFFAFAFLGPVVVAGSYLIAAAIKAVVWLCGRLGRRSA</sequence>
<organism evidence="2 3">
    <name type="scientific">Burkholderia mayonis</name>
    <dbReference type="NCBI Taxonomy" id="1385591"/>
    <lineage>
        <taxon>Bacteria</taxon>
        <taxon>Pseudomonadati</taxon>
        <taxon>Pseudomonadota</taxon>
        <taxon>Betaproteobacteria</taxon>
        <taxon>Burkholderiales</taxon>
        <taxon>Burkholderiaceae</taxon>
        <taxon>Burkholderia</taxon>
        <taxon>pseudomallei group</taxon>
    </lineage>
</organism>
<evidence type="ECO:0000313" key="3">
    <source>
        <dbReference type="Proteomes" id="UP000062519"/>
    </source>
</evidence>
<accession>A0A1B4FN83</accession>